<dbReference type="SUPFAM" id="SSF103032">
    <property type="entry name" value="Hypothetical protein YwqG"/>
    <property type="match status" value="1"/>
</dbReference>
<evidence type="ECO:0000313" key="1">
    <source>
        <dbReference type="EMBL" id="MBB6437519.1"/>
    </source>
</evidence>
<dbReference type="Proteomes" id="UP000540423">
    <property type="component" value="Unassembled WGS sequence"/>
</dbReference>
<dbReference type="EMBL" id="JACHEM010000010">
    <property type="protein sequence ID" value="MBB6437519.1"/>
    <property type="molecule type" value="Genomic_DNA"/>
</dbReference>
<dbReference type="Gene3D" id="2.30.320.10">
    <property type="entry name" value="YwqG-like"/>
    <property type="match status" value="1"/>
</dbReference>
<sequence>MTGPVPVEFVPAGRVVTEPVTKLGGRPVWRDGAQWPLSKQSGEPMKFIGQFEVRGGKLAYLFMSKEPGTFAPDGGENAVIVQPGGRVPAFCAGVQDLTDGPTAGEDHLPRTAELDEDVEVWQFLGGPDVEPLWLQGEETPGEAEGEPWELVVQLDSTAMPFAVNFGDAGIGYAFLSPEGDEGRFLWQCT</sequence>
<gene>
    <name evidence="1" type="ORF">HNQ79_004020</name>
</gene>
<name>A0A7X0LRH9_9ACTN</name>
<dbReference type="AlphaFoldDB" id="A0A7X0LRH9"/>
<protein>
    <submittedName>
        <fullName evidence="1">Uncharacterized protein YwqG</fullName>
    </submittedName>
</protein>
<accession>A0A7X0LRH9</accession>
<organism evidence="1 2">
    <name type="scientific">Streptomyces candidus</name>
    <dbReference type="NCBI Taxonomy" id="67283"/>
    <lineage>
        <taxon>Bacteria</taxon>
        <taxon>Bacillati</taxon>
        <taxon>Actinomycetota</taxon>
        <taxon>Actinomycetes</taxon>
        <taxon>Kitasatosporales</taxon>
        <taxon>Streptomycetaceae</taxon>
        <taxon>Streptomyces</taxon>
    </lineage>
</organism>
<comment type="caution">
    <text evidence="1">The sequence shown here is derived from an EMBL/GenBank/DDBJ whole genome shotgun (WGS) entry which is preliminary data.</text>
</comment>
<proteinExistence type="predicted"/>
<reference evidence="1 2" key="1">
    <citation type="submission" date="2020-08" db="EMBL/GenBank/DDBJ databases">
        <title>Genomic Encyclopedia of Type Strains, Phase IV (KMG-IV): sequencing the most valuable type-strain genomes for metagenomic binning, comparative biology and taxonomic classification.</title>
        <authorList>
            <person name="Goeker M."/>
        </authorList>
    </citation>
    <scope>NUCLEOTIDE SEQUENCE [LARGE SCALE GENOMIC DNA]</scope>
    <source>
        <strain evidence="1 2">DSM 40141</strain>
    </source>
</reference>
<dbReference type="InterPro" id="IPR035948">
    <property type="entry name" value="YwqG-like_sf"/>
</dbReference>
<evidence type="ECO:0000313" key="2">
    <source>
        <dbReference type="Proteomes" id="UP000540423"/>
    </source>
</evidence>
<keyword evidence="2" id="KW-1185">Reference proteome</keyword>
<dbReference type="RefSeq" id="WP_221507940.1">
    <property type="nucleotide sequence ID" value="NZ_BNBN01000014.1"/>
</dbReference>